<dbReference type="InterPro" id="IPR050721">
    <property type="entry name" value="Trk_Ktr_HKT_K-transport"/>
</dbReference>
<evidence type="ECO:0000259" key="8">
    <source>
        <dbReference type="PROSITE" id="PS51202"/>
    </source>
</evidence>
<dbReference type="EMBL" id="CP021422">
    <property type="protein sequence ID" value="ASB42072.1"/>
    <property type="molecule type" value="Genomic_DNA"/>
</dbReference>
<evidence type="ECO:0000313" key="9">
    <source>
        <dbReference type="EMBL" id="ASB42072.1"/>
    </source>
</evidence>
<evidence type="ECO:0000256" key="5">
    <source>
        <dbReference type="ARBA" id="ARBA00023027"/>
    </source>
</evidence>
<reference evidence="11" key="2">
    <citation type="submission" date="2017-05" db="EMBL/GenBank/DDBJ databases">
        <title>Improved OligoMM genomes.</title>
        <authorList>
            <person name="Garzetti D."/>
        </authorList>
    </citation>
    <scope>NUCLEOTIDE SEQUENCE [LARGE SCALE GENOMIC DNA]</scope>
    <source>
        <strain evidence="11">KB18</strain>
    </source>
</reference>
<dbReference type="InterPro" id="IPR036291">
    <property type="entry name" value="NAD(P)-bd_dom_sf"/>
</dbReference>
<dbReference type="Gene3D" id="3.30.70.1450">
    <property type="entry name" value="Regulator of K+ conductance, C-terminal domain"/>
    <property type="match status" value="1"/>
</dbReference>
<evidence type="ECO:0000313" key="10">
    <source>
        <dbReference type="EMBL" id="QQR31341.1"/>
    </source>
</evidence>
<dbReference type="InterPro" id="IPR036721">
    <property type="entry name" value="RCK_C_sf"/>
</dbReference>
<evidence type="ECO:0000256" key="2">
    <source>
        <dbReference type="ARBA" id="ARBA00022448"/>
    </source>
</evidence>
<keyword evidence="4" id="KW-0630">Potassium</keyword>
<dbReference type="InterPro" id="IPR006037">
    <property type="entry name" value="RCK_C"/>
</dbReference>
<organism evidence="10 12">
    <name type="scientific">Acutalibacter muris</name>
    <dbReference type="NCBI Taxonomy" id="1796620"/>
    <lineage>
        <taxon>Bacteria</taxon>
        <taxon>Bacillati</taxon>
        <taxon>Bacillota</taxon>
        <taxon>Clostridia</taxon>
        <taxon>Eubacteriales</taxon>
        <taxon>Acutalibacteraceae</taxon>
        <taxon>Acutalibacter</taxon>
    </lineage>
</organism>
<dbReference type="PANTHER" id="PTHR43833">
    <property type="entry name" value="POTASSIUM CHANNEL PROTEIN 2-RELATED-RELATED"/>
    <property type="match status" value="1"/>
</dbReference>
<dbReference type="InterPro" id="IPR006036">
    <property type="entry name" value="K_uptake_TrkA"/>
</dbReference>
<dbReference type="KEGG" id="amur:ADH66_16245"/>
<dbReference type="GO" id="GO:0015079">
    <property type="term" value="F:potassium ion transmembrane transporter activity"/>
    <property type="evidence" value="ECO:0007669"/>
    <property type="project" value="InterPro"/>
</dbReference>
<proteinExistence type="predicted"/>
<accession>A0A1Z2XUF4</accession>
<dbReference type="PROSITE" id="PS51202">
    <property type="entry name" value="RCK_C"/>
    <property type="match status" value="1"/>
</dbReference>
<evidence type="ECO:0000256" key="3">
    <source>
        <dbReference type="ARBA" id="ARBA00022538"/>
    </source>
</evidence>
<feature type="domain" description="RCK N-terminal" evidence="7">
    <location>
        <begin position="1"/>
        <end position="118"/>
    </location>
</feature>
<keyword evidence="5" id="KW-0520">NAD</keyword>
<dbReference type="Gene3D" id="3.40.50.720">
    <property type="entry name" value="NAD(P)-binding Rossmann-like Domain"/>
    <property type="match status" value="1"/>
</dbReference>
<evidence type="ECO:0000313" key="12">
    <source>
        <dbReference type="Proteomes" id="UP000596035"/>
    </source>
</evidence>
<feature type="domain" description="RCK C-terminal" evidence="8">
    <location>
        <begin position="137"/>
        <end position="218"/>
    </location>
</feature>
<dbReference type="InterPro" id="IPR003148">
    <property type="entry name" value="RCK_N"/>
</dbReference>
<keyword evidence="3" id="KW-0633">Potassium transport</keyword>
<dbReference type="Proteomes" id="UP000596035">
    <property type="component" value="Chromosome"/>
</dbReference>
<keyword evidence="11" id="KW-1185">Reference proteome</keyword>
<evidence type="ECO:0000256" key="4">
    <source>
        <dbReference type="ARBA" id="ARBA00022958"/>
    </source>
</evidence>
<protein>
    <recommendedName>
        <fullName evidence="1">Trk system potassium uptake protein TrkA</fullName>
    </recommendedName>
</protein>
<name>A0A1Z2XUF4_9FIRM</name>
<dbReference type="SUPFAM" id="SSF116726">
    <property type="entry name" value="TrkA C-terminal domain-like"/>
    <property type="match status" value="1"/>
</dbReference>
<dbReference type="PRINTS" id="PR00335">
    <property type="entry name" value="KUPTAKETRKA"/>
</dbReference>
<dbReference type="AlphaFoldDB" id="A0A1Z2XUF4"/>
<sequence length="220" mass="23531">MRMIVVGGGQAGRSLARLLLERRHEVCLIEKDRARCQKLADELDAAVFPGDGSTVSVLEAAGARRADCVMAVTGVDQVNLIAAQLAAGHFGAKKVIARVNDPRNAETFRSLGITDVVSSTELVVQLIEQEADSAHMHLIASLNQGKGEICSMNLPPDTAWEGRALKDVDFPKGTLVISLIRQGKLTIPNGSTVLHAGDELVAVAEDRSRKALHRVLGEVK</sequence>
<dbReference type="EMBL" id="CP065321">
    <property type="protein sequence ID" value="QQR31341.1"/>
    <property type="molecule type" value="Genomic_DNA"/>
</dbReference>
<dbReference type="SUPFAM" id="SSF51735">
    <property type="entry name" value="NAD(P)-binding Rossmann-fold domains"/>
    <property type="match status" value="1"/>
</dbReference>
<evidence type="ECO:0000259" key="7">
    <source>
        <dbReference type="PROSITE" id="PS51201"/>
    </source>
</evidence>
<keyword evidence="2" id="KW-0813">Transport</keyword>
<dbReference type="PROSITE" id="PS51201">
    <property type="entry name" value="RCK_N"/>
    <property type="match status" value="1"/>
</dbReference>
<dbReference type="GO" id="GO:0005886">
    <property type="term" value="C:plasma membrane"/>
    <property type="evidence" value="ECO:0007669"/>
    <property type="project" value="InterPro"/>
</dbReference>
<dbReference type="Pfam" id="PF02080">
    <property type="entry name" value="TrkA_C"/>
    <property type="match status" value="1"/>
</dbReference>
<dbReference type="Proteomes" id="UP000196710">
    <property type="component" value="Chromosome"/>
</dbReference>
<dbReference type="RefSeq" id="WP_066538700.1">
    <property type="nucleotide sequence ID" value="NZ_CAJTCQ010000001.1"/>
</dbReference>
<reference evidence="9" key="1">
    <citation type="journal article" date="2017" name="Genome Announc.">
        <title>High-Quality Whole-Genome Sequences of the Oligo-Mouse-Microbiota Bacterial Community.</title>
        <authorList>
            <person name="Garzetti D."/>
            <person name="Brugiroux S."/>
            <person name="Bunk B."/>
            <person name="Pukall R."/>
            <person name="McCoy K.D."/>
            <person name="Macpherson A.J."/>
            <person name="Stecher B."/>
        </authorList>
    </citation>
    <scope>NUCLEOTIDE SEQUENCE</scope>
    <source>
        <strain evidence="9">KB18</strain>
    </source>
</reference>
<reference evidence="10 12" key="3">
    <citation type="submission" date="2020-11" db="EMBL/GenBank/DDBJ databases">
        <title>Closed and high quality bacterial genomes of the OMM12 community.</title>
        <authorList>
            <person name="Marbouty M."/>
            <person name="Lamy-Besnier Q."/>
            <person name="Debarbieux L."/>
            <person name="Koszul R."/>
        </authorList>
    </citation>
    <scope>NUCLEOTIDE SEQUENCE [LARGE SCALE GENOMIC DNA]</scope>
    <source>
        <strain evidence="10 12">KB18</strain>
    </source>
</reference>
<dbReference type="PANTHER" id="PTHR43833:SF5">
    <property type="entry name" value="TRK SYSTEM POTASSIUM UPTAKE PROTEIN TRKA"/>
    <property type="match status" value="1"/>
</dbReference>
<evidence type="ECO:0000256" key="1">
    <source>
        <dbReference type="ARBA" id="ARBA00017378"/>
    </source>
</evidence>
<evidence type="ECO:0000256" key="6">
    <source>
        <dbReference type="ARBA" id="ARBA00023065"/>
    </source>
</evidence>
<gene>
    <name evidence="9" type="ORF">ADH66_16245</name>
    <name evidence="10" type="ORF">I5Q82_06630</name>
</gene>
<dbReference type="Pfam" id="PF02254">
    <property type="entry name" value="TrkA_N"/>
    <property type="match status" value="1"/>
</dbReference>
<keyword evidence="6" id="KW-0406">Ion transport</keyword>
<evidence type="ECO:0000313" key="11">
    <source>
        <dbReference type="Proteomes" id="UP000196710"/>
    </source>
</evidence>